<evidence type="ECO:0000313" key="2">
    <source>
        <dbReference type="EMBL" id="MBH8556506.1"/>
    </source>
</evidence>
<keyword evidence="3" id="KW-1185">Reference proteome</keyword>
<dbReference type="PANTHER" id="PTHR42850:SF4">
    <property type="entry name" value="ZINC-DEPENDENT ENDOPOLYPHOSPHATASE"/>
    <property type="match status" value="1"/>
</dbReference>
<dbReference type="InterPro" id="IPR004843">
    <property type="entry name" value="Calcineurin-like_PHP"/>
</dbReference>
<dbReference type="PANTHER" id="PTHR42850">
    <property type="entry name" value="METALLOPHOSPHOESTERASE"/>
    <property type="match status" value="1"/>
</dbReference>
<dbReference type="EMBL" id="JAEDAE010000001">
    <property type="protein sequence ID" value="MBH8556506.1"/>
    <property type="molecule type" value="Genomic_DNA"/>
</dbReference>
<dbReference type="SUPFAM" id="SSF56300">
    <property type="entry name" value="Metallo-dependent phosphatases"/>
    <property type="match status" value="1"/>
</dbReference>
<gene>
    <name evidence="2" type="ORF">I7X13_00505</name>
</gene>
<reference evidence="2 3" key="1">
    <citation type="submission" date="2020-12" db="EMBL/GenBank/DDBJ databases">
        <title>Hymenobacter sp.</title>
        <authorList>
            <person name="Kim M.K."/>
        </authorList>
    </citation>
    <scope>NUCLEOTIDE SEQUENCE [LARGE SCALE GENOMIC DNA]</scope>
    <source>
        <strain evidence="2 3">BT442</strain>
    </source>
</reference>
<organism evidence="2 3">
    <name type="scientific">Hymenobacter negativus</name>
    <dbReference type="NCBI Taxonomy" id="2795026"/>
    <lineage>
        <taxon>Bacteria</taxon>
        <taxon>Pseudomonadati</taxon>
        <taxon>Bacteroidota</taxon>
        <taxon>Cytophagia</taxon>
        <taxon>Cytophagales</taxon>
        <taxon>Hymenobacteraceae</taxon>
        <taxon>Hymenobacter</taxon>
    </lineage>
</organism>
<proteinExistence type="predicted"/>
<dbReference type="Proteomes" id="UP000625631">
    <property type="component" value="Unassembled WGS sequence"/>
</dbReference>
<comment type="caution">
    <text evidence="2">The sequence shown here is derived from an EMBL/GenBank/DDBJ whole genome shotgun (WGS) entry which is preliminary data.</text>
</comment>
<protein>
    <submittedName>
        <fullName evidence="2">Serine/threonine protein phosphatase</fullName>
    </submittedName>
</protein>
<dbReference type="InterPro" id="IPR029052">
    <property type="entry name" value="Metallo-depent_PP-like"/>
</dbReference>
<dbReference type="Pfam" id="PF00149">
    <property type="entry name" value="Metallophos"/>
    <property type="match status" value="1"/>
</dbReference>
<evidence type="ECO:0000313" key="3">
    <source>
        <dbReference type="Proteomes" id="UP000625631"/>
    </source>
</evidence>
<dbReference type="CDD" id="cd00144">
    <property type="entry name" value="MPP_PPP_family"/>
    <property type="match status" value="1"/>
</dbReference>
<dbReference type="InterPro" id="IPR050126">
    <property type="entry name" value="Ap4A_hydrolase"/>
</dbReference>
<dbReference type="Gene3D" id="3.60.21.10">
    <property type="match status" value="1"/>
</dbReference>
<evidence type="ECO:0000259" key="1">
    <source>
        <dbReference type="Pfam" id="PF00149"/>
    </source>
</evidence>
<sequence>MNLFIIGDVHGCFYTFSEMLKRWNPATDYLIQVGDLVDRGAHIPETVELARQLNEQYPESTTFLMGNHEDALLHHFSPQGPYPGWLNWGGRSTTDQYKRQPKLLARHLPWLEQRPLLWQNDHVLVSHAGLADIPLELALDRDSSDGILWRRGPLRRLPQLQVVGHTPMDDGEPIHDPDSHTMYIDTGAVFGRNLTALRLSPTGDVLDIIMLPVNPDDLPDKSRYSHLTPR</sequence>
<feature type="domain" description="Calcineurin-like phosphoesterase" evidence="1">
    <location>
        <begin position="1"/>
        <end position="176"/>
    </location>
</feature>
<name>A0ABS0Q1H3_9BACT</name>
<dbReference type="RefSeq" id="WP_198073955.1">
    <property type="nucleotide sequence ID" value="NZ_JAEDAE010000001.1"/>
</dbReference>
<accession>A0ABS0Q1H3</accession>